<feature type="compositionally biased region" description="Low complexity" evidence="1">
    <location>
        <begin position="1"/>
        <end position="11"/>
    </location>
</feature>
<reference evidence="2 3" key="1">
    <citation type="journal article" date="2022" name="Nat. Ecol. Evol.">
        <title>A masculinizing supergene underlies an exaggerated male reproductive morph in a spider.</title>
        <authorList>
            <person name="Hendrickx F."/>
            <person name="De Corte Z."/>
            <person name="Sonet G."/>
            <person name="Van Belleghem S.M."/>
            <person name="Kostlbacher S."/>
            <person name="Vangestel C."/>
        </authorList>
    </citation>
    <scope>NUCLEOTIDE SEQUENCE [LARGE SCALE GENOMIC DNA]</scope>
    <source>
        <strain evidence="2">W744_W776</strain>
    </source>
</reference>
<protein>
    <submittedName>
        <fullName evidence="2">Uncharacterized protein</fullName>
    </submittedName>
</protein>
<feature type="non-terminal residue" evidence="2">
    <location>
        <position position="1"/>
    </location>
</feature>
<dbReference type="AlphaFoldDB" id="A0AAV6THT2"/>
<dbReference type="Proteomes" id="UP000827092">
    <property type="component" value="Unassembled WGS sequence"/>
</dbReference>
<evidence type="ECO:0000313" key="2">
    <source>
        <dbReference type="EMBL" id="KAG8171383.1"/>
    </source>
</evidence>
<feature type="compositionally biased region" description="Polar residues" evidence="1">
    <location>
        <begin position="51"/>
        <end position="60"/>
    </location>
</feature>
<comment type="caution">
    <text evidence="2">The sequence shown here is derived from an EMBL/GenBank/DDBJ whole genome shotgun (WGS) entry which is preliminary data.</text>
</comment>
<organism evidence="2 3">
    <name type="scientific">Oedothorax gibbosus</name>
    <dbReference type="NCBI Taxonomy" id="931172"/>
    <lineage>
        <taxon>Eukaryota</taxon>
        <taxon>Metazoa</taxon>
        <taxon>Ecdysozoa</taxon>
        <taxon>Arthropoda</taxon>
        <taxon>Chelicerata</taxon>
        <taxon>Arachnida</taxon>
        <taxon>Araneae</taxon>
        <taxon>Araneomorphae</taxon>
        <taxon>Entelegynae</taxon>
        <taxon>Araneoidea</taxon>
        <taxon>Linyphiidae</taxon>
        <taxon>Erigoninae</taxon>
        <taxon>Oedothorax</taxon>
    </lineage>
</organism>
<sequence length="60" mass="6369">DKKKASSSSSKMAYPAQPAYDQQPSQPCFGYPPNPSSLTTRSPLSPGTPRNLGTSQACRP</sequence>
<name>A0AAV6THT2_9ARAC</name>
<dbReference type="EMBL" id="JAFNEN010004058">
    <property type="protein sequence ID" value="KAG8171383.1"/>
    <property type="molecule type" value="Genomic_DNA"/>
</dbReference>
<evidence type="ECO:0000256" key="1">
    <source>
        <dbReference type="SAM" id="MobiDB-lite"/>
    </source>
</evidence>
<feature type="compositionally biased region" description="Low complexity" evidence="1">
    <location>
        <begin position="36"/>
        <end position="50"/>
    </location>
</feature>
<feature type="region of interest" description="Disordered" evidence="1">
    <location>
        <begin position="1"/>
        <end position="60"/>
    </location>
</feature>
<proteinExistence type="predicted"/>
<gene>
    <name evidence="2" type="ORF">JTE90_022095</name>
</gene>
<keyword evidence="3" id="KW-1185">Reference proteome</keyword>
<evidence type="ECO:0000313" key="3">
    <source>
        <dbReference type="Proteomes" id="UP000827092"/>
    </source>
</evidence>
<accession>A0AAV6THT2</accession>